<accession>A0A220U538</accession>
<dbReference type="Pfam" id="PF01734">
    <property type="entry name" value="Patatin"/>
    <property type="match status" value="1"/>
</dbReference>
<dbReference type="GO" id="GO:0016042">
    <property type="term" value="P:lipid catabolic process"/>
    <property type="evidence" value="ECO:0007669"/>
    <property type="project" value="UniProtKB-UniRule"/>
</dbReference>
<sequence>MKIDVVFSGGGVKSFAFLGALESMKAHNLELERVAGTSAGSIIAGLLAVGYSPGELDEMMKKLDLREFLDPPLISKLLPLSKWFYLYFKMGIYKGDCLEEWLYNCLAERNVYTFRDLKPGYLKIVVSDLSLGKLVVIPDDLERVYGLDPNHFLIAKAIRMSAGYPYFFMPKKISGKTSRRSVIVDGGLLSNYPLWVFDKPNERNLRPVLGIKLSDDIENTDPKKIKNVVDLSQALFKTMKQAHDIRYISTSHQKNTIFIPIKRVDTTNFRIEDKVKKQLIELGKESADVFLTSWP</sequence>
<dbReference type="OrthoDB" id="9770965at2"/>
<feature type="short sequence motif" description="GXSXG" evidence="2">
    <location>
        <begin position="36"/>
        <end position="40"/>
    </location>
</feature>
<proteinExistence type="predicted"/>
<dbReference type="PANTHER" id="PTHR46394">
    <property type="entry name" value="ANNEXIN"/>
    <property type="match status" value="1"/>
</dbReference>
<keyword evidence="2" id="KW-0378">Hydrolase</keyword>
<feature type="active site" description="Nucleophile" evidence="2">
    <location>
        <position position="38"/>
    </location>
</feature>
<comment type="caution">
    <text evidence="2">Lacks conserved residue(s) required for the propagation of feature annotation.</text>
</comment>
<dbReference type="Proteomes" id="UP000198312">
    <property type="component" value="Chromosome"/>
</dbReference>
<dbReference type="InterPro" id="IPR052580">
    <property type="entry name" value="Lipid_Hydrolase"/>
</dbReference>
<dbReference type="EMBL" id="CP022315">
    <property type="protein sequence ID" value="ASK63219.1"/>
    <property type="molecule type" value="Genomic_DNA"/>
</dbReference>
<dbReference type="Gene3D" id="3.40.1090.10">
    <property type="entry name" value="Cytosolic phospholipase A2 catalytic domain"/>
    <property type="match status" value="2"/>
</dbReference>
<reference evidence="4 5" key="1">
    <citation type="submission" date="2017-07" db="EMBL/GenBank/DDBJ databases">
        <title>Virgibacillus sp. LM2416.</title>
        <authorList>
            <person name="Tak E.J."/>
            <person name="Bae J.-W."/>
        </authorList>
    </citation>
    <scope>NUCLEOTIDE SEQUENCE [LARGE SCALE GENOMIC DNA]</scope>
    <source>
        <strain evidence="4 5">LM2416</strain>
    </source>
</reference>
<feature type="domain" description="PNPLA" evidence="3">
    <location>
        <begin position="5"/>
        <end position="198"/>
    </location>
</feature>
<evidence type="ECO:0000259" key="3">
    <source>
        <dbReference type="PROSITE" id="PS51635"/>
    </source>
</evidence>
<keyword evidence="2" id="KW-0442">Lipid degradation</keyword>
<evidence type="ECO:0000313" key="4">
    <source>
        <dbReference type="EMBL" id="ASK63219.1"/>
    </source>
</evidence>
<dbReference type="InterPro" id="IPR002641">
    <property type="entry name" value="PNPLA_dom"/>
</dbReference>
<evidence type="ECO:0000256" key="1">
    <source>
        <dbReference type="ARBA" id="ARBA00023098"/>
    </source>
</evidence>
<organism evidence="4 5">
    <name type="scientific">Virgibacillus phasianinus</name>
    <dbReference type="NCBI Taxonomy" id="2017483"/>
    <lineage>
        <taxon>Bacteria</taxon>
        <taxon>Bacillati</taxon>
        <taxon>Bacillota</taxon>
        <taxon>Bacilli</taxon>
        <taxon>Bacillales</taxon>
        <taxon>Bacillaceae</taxon>
        <taxon>Virgibacillus</taxon>
    </lineage>
</organism>
<protein>
    <recommendedName>
        <fullName evidence="3">PNPLA domain-containing protein</fullName>
    </recommendedName>
</protein>
<evidence type="ECO:0000256" key="2">
    <source>
        <dbReference type="PROSITE-ProRule" id="PRU01161"/>
    </source>
</evidence>
<dbReference type="InterPro" id="IPR016035">
    <property type="entry name" value="Acyl_Trfase/lysoPLipase"/>
</dbReference>
<evidence type="ECO:0000313" key="5">
    <source>
        <dbReference type="Proteomes" id="UP000198312"/>
    </source>
</evidence>
<name>A0A220U538_9BACI</name>
<dbReference type="RefSeq" id="WP_089062478.1">
    <property type="nucleotide sequence ID" value="NZ_CP022315.1"/>
</dbReference>
<dbReference type="KEGG" id="vil:CFK37_14210"/>
<dbReference type="CDD" id="cd07207">
    <property type="entry name" value="Pat_ExoU_VipD_like"/>
    <property type="match status" value="1"/>
</dbReference>
<keyword evidence="1 2" id="KW-0443">Lipid metabolism</keyword>
<gene>
    <name evidence="4" type="ORF">CFK37_14210</name>
</gene>
<dbReference type="PANTHER" id="PTHR46394:SF1">
    <property type="entry name" value="PNPLA DOMAIN-CONTAINING PROTEIN"/>
    <property type="match status" value="1"/>
</dbReference>
<dbReference type="AlphaFoldDB" id="A0A220U538"/>
<dbReference type="SUPFAM" id="SSF52151">
    <property type="entry name" value="FabD/lysophospholipase-like"/>
    <property type="match status" value="1"/>
</dbReference>
<feature type="short sequence motif" description="DGA/G" evidence="2">
    <location>
        <begin position="185"/>
        <end position="187"/>
    </location>
</feature>
<keyword evidence="5" id="KW-1185">Reference proteome</keyword>
<dbReference type="GO" id="GO:0016787">
    <property type="term" value="F:hydrolase activity"/>
    <property type="evidence" value="ECO:0007669"/>
    <property type="project" value="UniProtKB-UniRule"/>
</dbReference>
<feature type="active site" description="Proton acceptor" evidence="2">
    <location>
        <position position="185"/>
    </location>
</feature>
<dbReference type="PROSITE" id="PS51635">
    <property type="entry name" value="PNPLA"/>
    <property type="match status" value="1"/>
</dbReference>